<evidence type="ECO:0000259" key="6">
    <source>
        <dbReference type="Pfam" id="PF25944"/>
    </source>
</evidence>
<evidence type="ECO:0000256" key="1">
    <source>
        <dbReference type="ARBA" id="ARBA00004196"/>
    </source>
</evidence>
<organism evidence="8 9">
    <name type="scientific">Gluconacetobacter diazotrophicus</name>
    <name type="common">Acetobacter diazotrophicus</name>
    <dbReference type="NCBI Taxonomy" id="33996"/>
    <lineage>
        <taxon>Bacteria</taxon>
        <taxon>Pseudomonadati</taxon>
        <taxon>Pseudomonadota</taxon>
        <taxon>Alphaproteobacteria</taxon>
        <taxon>Acetobacterales</taxon>
        <taxon>Acetobacteraceae</taxon>
        <taxon>Gluconacetobacter</taxon>
    </lineage>
</organism>
<dbReference type="Gene3D" id="2.40.420.20">
    <property type="match status" value="1"/>
</dbReference>
<dbReference type="InterPro" id="IPR058624">
    <property type="entry name" value="MdtA-like_HH"/>
</dbReference>
<dbReference type="PANTHER" id="PTHR30158">
    <property type="entry name" value="ACRA/E-RELATED COMPONENT OF DRUG EFFLUX TRANSPORTER"/>
    <property type="match status" value="1"/>
</dbReference>
<dbReference type="Pfam" id="PF25876">
    <property type="entry name" value="HH_MFP_RND"/>
    <property type="match status" value="1"/>
</dbReference>
<evidence type="ECO:0000259" key="5">
    <source>
        <dbReference type="Pfam" id="PF25917"/>
    </source>
</evidence>
<feature type="domain" description="Multidrug resistance protein MdtA-like alpha-helical hairpin" evidence="4">
    <location>
        <begin position="144"/>
        <end position="213"/>
    </location>
</feature>
<dbReference type="GO" id="GO:0046677">
    <property type="term" value="P:response to antibiotic"/>
    <property type="evidence" value="ECO:0007669"/>
    <property type="project" value="TreeGrafter"/>
</dbReference>
<protein>
    <submittedName>
        <fullName evidence="8">Efflux RND transporter periplasmic adaptor subunit</fullName>
    </submittedName>
</protein>
<name>A0A7W4I3W3_GLUDI</name>
<evidence type="ECO:0000256" key="2">
    <source>
        <dbReference type="ARBA" id="ARBA00009477"/>
    </source>
</evidence>
<evidence type="ECO:0000259" key="4">
    <source>
        <dbReference type="Pfam" id="PF25876"/>
    </source>
</evidence>
<feature type="region of interest" description="Disordered" evidence="3">
    <location>
        <begin position="411"/>
        <end position="431"/>
    </location>
</feature>
<dbReference type="GO" id="GO:0005886">
    <property type="term" value="C:plasma membrane"/>
    <property type="evidence" value="ECO:0007669"/>
    <property type="project" value="UniProtKB-SubCell"/>
</dbReference>
<dbReference type="Gene3D" id="2.40.50.100">
    <property type="match status" value="1"/>
</dbReference>
<proteinExistence type="inferred from homology"/>
<dbReference type="InterPro" id="IPR058625">
    <property type="entry name" value="MdtA-like_BSH"/>
</dbReference>
<dbReference type="EMBL" id="JABEQG010000003">
    <property type="protein sequence ID" value="MBB2155206.1"/>
    <property type="molecule type" value="Genomic_DNA"/>
</dbReference>
<evidence type="ECO:0000313" key="8">
    <source>
        <dbReference type="EMBL" id="MBB2155206.1"/>
    </source>
</evidence>
<feature type="domain" description="Multidrug resistance protein MdtA-like beta-barrel" evidence="6">
    <location>
        <begin position="250"/>
        <end position="340"/>
    </location>
</feature>
<dbReference type="GO" id="GO:0022857">
    <property type="term" value="F:transmembrane transporter activity"/>
    <property type="evidence" value="ECO:0007669"/>
    <property type="project" value="InterPro"/>
</dbReference>
<gene>
    <name evidence="8" type="ORF">HLH33_02595</name>
</gene>
<dbReference type="InterPro" id="IPR058627">
    <property type="entry name" value="MdtA-like_C"/>
</dbReference>
<dbReference type="InterPro" id="IPR058626">
    <property type="entry name" value="MdtA-like_b-barrel"/>
</dbReference>
<dbReference type="SUPFAM" id="SSF111369">
    <property type="entry name" value="HlyD-like secretion proteins"/>
    <property type="match status" value="1"/>
</dbReference>
<feature type="domain" description="Multidrug resistance protein MdtA-like C-terminal permuted SH3" evidence="7">
    <location>
        <begin position="345"/>
        <end position="406"/>
    </location>
</feature>
<feature type="domain" description="Multidrug resistance protein MdtA-like barrel-sandwich hybrid" evidence="5">
    <location>
        <begin position="104"/>
        <end position="245"/>
    </location>
</feature>
<dbReference type="RefSeq" id="WP_081434721.1">
    <property type="nucleotide sequence ID" value="NZ_VITL01000001.1"/>
</dbReference>
<evidence type="ECO:0000313" key="9">
    <source>
        <dbReference type="Proteomes" id="UP000550787"/>
    </source>
</evidence>
<evidence type="ECO:0000256" key="3">
    <source>
        <dbReference type="SAM" id="MobiDB-lite"/>
    </source>
</evidence>
<comment type="caution">
    <text evidence="8">The sequence shown here is derived from an EMBL/GenBank/DDBJ whole genome shotgun (WGS) entry which is preliminary data.</text>
</comment>
<comment type="similarity">
    <text evidence="2">Belongs to the membrane fusion protein (MFP) (TC 8.A.1) family.</text>
</comment>
<dbReference type="Gene3D" id="2.40.30.170">
    <property type="match status" value="1"/>
</dbReference>
<dbReference type="PANTHER" id="PTHR30158:SF3">
    <property type="entry name" value="MULTIDRUG EFFLUX PUMP SUBUNIT ACRA-RELATED"/>
    <property type="match status" value="1"/>
</dbReference>
<accession>A0A7W4I3W3</accession>
<dbReference type="NCBIfam" id="TIGR01730">
    <property type="entry name" value="RND_mfp"/>
    <property type="match status" value="1"/>
</dbReference>
<comment type="subcellular location">
    <subcellularLocation>
        <location evidence="1">Cell envelope</location>
    </subcellularLocation>
</comment>
<dbReference type="Gene3D" id="1.10.287.470">
    <property type="entry name" value="Helix hairpin bin"/>
    <property type="match status" value="1"/>
</dbReference>
<evidence type="ECO:0000259" key="7">
    <source>
        <dbReference type="Pfam" id="PF25967"/>
    </source>
</evidence>
<dbReference type="AlphaFoldDB" id="A0A7W4I3W3"/>
<dbReference type="Pfam" id="PF25944">
    <property type="entry name" value="Beta-barrel_RND"/>
    <property type="match status" value="1"/>
</dbReference>
<dbReference type="Proteomes" id="UP000550787">
    <property type="component" value="Unassembled WGS sequence"/>
</dbReference>
<sequence length="431" mass="45911">MQFPYAGLAWVGFAGRIPPVIHPRSTRRTTLSHHAFCRVEPRMTPPRPYRAVLLAACASLALAGCNRKAAPLAPPPQRVEVLTLRAAPVGVTTDLPGRTEAVEIAQVRPQVAGVIQKRLFVEGSDVTAGQQLYQIDPSAYQATYDMAKAQWLHAKAARVTAQARLDRYGPLAQAHAVSRQDYDDALAAAREADADIAQGRANMDRAAVDLGYTRVLSPISGRIGRSLMTVGALAVVGQSSSLSVVTRLDPIYVDVNLAATRLLELRRELAQGRLSRAGDNAATVSLTLEDGSRYETQGRLEFSEVNVDETTGTVVVRAIFPNAAHMLLPGMYVHAELQEGVDPKALRVPQVAVVRTPHGDPMVMVVGADSKVATRMITTGAAVGTDWIVTDGLKPGDRVVVSGLQKIHPGDTVAPTEVAQGGAPQDQGKAG</sequence>
<dbReference type="InterPro" id="IPR006143">
    <property type="entry name" value="RND_pump_MFP"/>
</dbReference>
<dbReference type="FunFam" id="2.40.420.20:FF:000001">
    <property type="entry name" value="Efflux RND transporter periplasmic adaptor subunit"/>
    <property type="match status" value="1"/>
</dbReference>
<dbReference type="Pfam" id="PF25967">
    <property type="entry name" value="RND-MFP_C"/>
    <property type="match status" value="1"/>
</dbReference>
<dbReference type="Pfam" id="PF25917">
    <property type="entry name" value="BSH_RND"/>
    <property type="match status" value="1"/>
</dbReference>
<reference evidence="8 9" key="1">
    <citation type="submission" date="2020-04" db="EMBL/GenBank/DDBJ databases">
        <title>Description of novel Gluconacetobacter.</title>
        <authorList>
            <person name="Sombolestani A."/>
        </authorList>
    </citation>
    <scope>NUCLEOTIDE SEQUENCE [LARGE SCALE GENOMIC DNA]</scope>
    <source>
        <strain evidence="8 9">LMG 7603</strain>
    </source>
</reference>